<dbReference type="EMBL" id="JARK01001397">
    <property type="protein sequence ID" value="EYC09198.1"/>
    <property type="molecule type" value="Genomic_DNA"/>
</dbReference>
<dbReference type="AlphaFoldDB" id="A0A016U3L1"/>
<keyword evidence="2" id="KW-1185">Reference proteome</keyword>
<reference evidence="2" key="1">
    <citation type="journal article" date="2015" name="Nat. Genet.">
        <title>The genome and transcriptome of the zoonotic hookworm Ancylostoma ceylanicum identify infection-specific gene families.</title>
        <authorList>
            <person name="Schwarz E.M."/>
            <person name="Hu Y."/>
            <person name="Antoshechkin I."/>
            <person name="Miller M.M."/>
            <person name="Sternberg P.W."/>
            <person name="Aroian R.V."/>
        </authorList>
    </citation>
    <scope>NUCLEOTIDE SEQUENCE</scope>
    <source>
        <strain evidence="2">HY135</strain>
    </source>
</reference>
<accession>A0A016U3L1</accession>
<dbReference type="Proteomes" id="UP000024635">
    <property type="component" value="Unassembled WGS sequence"/>
</dbReference>
<gene>
    <name evidence="1" type="primary">Acey_s0061.g3203</name>
    <name evidence="1" type="ORF">Y032_0061g3203</name>
</gene>
<organism evidence="1 2">
    <name type="scientific">Ancylostoma ceylanicum</name>
    <dbReference type="NCBI Taxonomy" id="53326"/>
    <lineage>
        <taxon>Eukaryota</taxon>
        <taxon>Metazoa</taxon>
        <taxon>Ecdysozoa</taxon>
        <taxon>Nematoda</taxon>
        <taxon>Chromadorea</taxon>
        <taxon>Rhabditida</taxon>
        <taxon>Rhabditina</taxon>
        <taxon>Rhabditomorpha</taxon>
        <taxon>Strongyloidea</taxon>
        <taxon>Ancylostomatidae</taxon>
        <taxon>Ancylostomatinae</taxon>
        <taxon>Ancylostoma</taxon>
    </lineage>
</organism>
<evidence type="ECO:0000313" key="2">
    <source>
        <dbReference type="Proteomes" id="UP000024635"/>
    </source>
</evidence>
<name>A0A016U3L1_9BILA</name>
<comment type="caution">
    <text evidence="1">The sequence shown here is derived from an EMBL/GenBank/DDBJ whole genome shotgun (WGS) entry which is preliminary data.</text>
</comment>
<protein>
    <submittedName>
        <fullName evidence="1">Uncharacterized protein</fullName>
    </submittedName>
</protein>
<evidence type="ECO:0000313" key="1">
    <source>
        <dbReference type="EMBL" id="EYC09198.1"/>
    </source>
</evidence>
<sequence>MRRPASRSTRFSRFVGPGETALTKLYFDDCAAGAAMLRGMAQNCEQNLAHKVGRKQTEKRVKVVCGR</sequence>
<proteinExistence type="predicted"/>